<sequence>MKKLFSGLIIFLLILLSGCSESNDWEVNFTKPLYFSKEKAVPFEIKVTDGDKAVEGLKVSAALSMVNMDHGSFDIALAEKEDGIYAGEAELPMEGKWEIVFTMEKDGKETEKVVQYEVKGAKGVATLNGEWITNDDLEFYRFINKLHIEISREADNEKYKGKALEEAMAYWDAQEKLNEDQNQLLTQIIRLRSMALLALEKGHEAAPDEVKAEIDQVREQYQQSEAAQKLINDFGEDKFWDTERTQYELIVLSQKVQQDLIERVTKENPKASEQEIQYLAQKQYEELLVSQVNSMEIEFL</sequence>
<proteinExistence type="predicted"/>
<evidence type="ECO:0000256" key="1">
    <source>
        <dbReference type="SAM" id="SignalP"/>
    </source>
</evidence>
<gene>
    <name evidence="3" type="ORF">CU635_14740</name>
    <name evidence="4" type="ORF">CVD25_19865</name>
</gene>
<dbReference type="Proteomes" id="UP000235114">
    <property type="component" value="Unassembled WGS sequence"/>
</dbReference>
<evidence type="ECO:0000313" key="6">
    <source>
        <dbReference type="Proteomes" id="UP000235114"/>
    </source>
</evidence>
<accession>A0A2N5GK24</accession>
<dbReference type="EMBL" id="PGVA01000033">
    <property type="protein sequence ID" value="PLR81602.1"/>
    <property type="molecule type" value="Genomic_DNA"/>
</dbReference>
<organism evidence="3 5">
    <name type="scientific">Bacillus canaveralius</name>
    <dbReference type="NCBI Taxonomy" id="1403243"/>
    <lineage>
        <taxon>Bacteria</taxon>
        <taxon>Bacillati</taxon>
        <taxon>Bacillota</taxon>
        <taxon>Bacilli</taxon>
        <taxon>Bacillales</taxon>
        <taxon>Bacillaceae</taxon>
        <taxon>Bacillus</taxon>
    </lineage>
</organism>
<reference evidence="3 5" key="1">
    <citation type="submission" date="2017-11" db="EMBL/GenBank/DDBJ databases">
        <title>Comparitive Functional Genomics of Dry Heat Resistant strains isolated from the Viking Spacecraft.</title>
        <authorList>
            <person name="Seuylemezian A."/>
            <person name="Cooper K."/>
            <person name="Vaishampayan P."/>
        </authorList>
    </citation>
    <scope>NUCLEOTIDE SEQUENCE [LARGE SCALE GENOMIC DNA]</scope>
    <source>
        <strain evidence="3 5">M4.6</strain>
    </source>
</reference>
<reference evidence="4 6" key="2">
    <citation type="submission" date="2017-12" db="EMBL/GenBank/DDBJ databases">
        <title>Comparative Functional Genomics of Dry Heat Resistant strains isolated from the Viking Spacecraft.</title>
        <authorList>
            <person name="Seuylemezian A."/>
            <person name="Cooper K."/>
            <person name="Vaishampayan P."/>
        </authorList>
    </citation>
    <scope>NUCLEOTIDE SEQUENCE [LARGE SCALE GENOMIC DNA]</scope>
    <source>
        <strain evidence="4 6">ATCC 29669</strain>
    </source>
</reference>
<dbReference type="AlphaFoldDB" id="A0A2N5GK24"/>
<keyword evidence="1" id="KW-0732">Signal</keyword>
<evidence type="ECO:0000259" key="2">
    <source>
        <dbReference type="Pfam" id="PF13115"/>
    </source>
</evidence>
<feature type="domain" description="YtkA-like" evidence="2">
    <location>
        <begin position="21"/>
        <end position="99"/>
    </location>
</feature>
<dbReference type="InterPro" id="IPR032693">
    <property type="entry name" value="YtkA-like_dom"/>
</dbReference>
<dbReference type="EMBL" id="PGVD01000070">
    <property type="protein sequence ID" value="PLR90857.1"/>
    <property type="molecule type" value="Genomic_DNA"/>
</dbReference>
<evidence type="ECO:0000313" key="5">
    <source>
        <dbReference type="Proteomes" id="UP000234951"/>
    </source>
</evidence>
<name>A0A2N5GK24_9BACI</name>
<dbReference type="Pfam" id="PF13115">
    <property type="entry name" value="YtkA"/>
    <property type="match status" value="1"/>
</dbReference>
<dbReference type="OrthoDB" id="2475673at2"/>
<feature type="signal peptide" evidence="1">
    <location>
        <begin position="1"/>
        <end position="22"/>
    </location>
</feature>
<protein>
    <recommendedName>
        <fullName evidence="2">YtkA-like domain-containing protein</fullName>
    </recommendedName>
</protein>
<comment type="caution">
    <text evidence="3">The sequence shown here is derived from an EMBL/GenBank/DDBJ whole genome shotgun (WGS) entry which is preliminary data.</text>
</comment>
<dbReference type="RefSeq" id="WP_101578139.1">
    <property type="nucleotide sequence ID" value="NZ_PGVA01000033.1"/>
</dbReference>
<evidence type="ECO:0000313" key="3">
    <source>
        <dbReference type="EMBL" id="PLR81602.1"/>
    </source>
</evidence>
<dbReference type="Proteomes" id="UP000234951">
    <property type="component" value="Unassembled WGS sequence"/>
</dbReference>
<dbReference type="PROSITE" id="PS51257">
    <property type="entry name" value="PROKAR_LIPOPROTEIN"/>
    <property type="match status" value="1"/>
</dbReference>
<keyword evidence="6" id="KW-1185">Reference proteome</keyword>
<feature type="chain" id="PRO_5014665803" description="YtkA-like domain-containing protein" evidence="1">
    <location>
        <begin position="23"/>
        <end position="300"/>
    </location>
</feature>
<evidence type="ECO:0000313" key="4">
    <source>
        <dbReference type="EMBL" id="PLR90857.1"/>
    </source>
</evidence>